<evidence type="ECO:0000256" key="7">
    <source>
        <dbReference type="ARBA" id="ARBA00023002"/>
    </source>
</evidence>
<dbReference type="GO" id="GO:0102965">
    <property type="term" value="F:alcohol-forming long-chain fatty acyl-CoA reductase activity"/>
    <property type="evidence" value="ECO:0007669"/>
    <property type="project" value="UniProtKB-EC"/>
</dbReference>
<comment type="caution">
    <text evidence="13">The sequence shown here is derived from an EMBL/GenBank/DDBJ whole genome shotgun (WGS) entry which is preliminary data.</text>
</comment>
<dbReference type="SUPFAM" id="SSF51735">
    <property type="entry name" value="NAD(P)-binding Rossmann-fold domains"/>
    <property type="match status" value="1"/>
</dbReference>
<dbReference type="InterPro" id="IPR036291">
    <property type="entry name" value="NAD(P)-bd_dom_sf"/>
</dbReference>
<evidence type="ECO:0000256" key="1">
    <source>
        <dbReference type="ARBA" id="ARBA00004141"/>
    </source>
</evidence>
<protein>
    <recommendedName>
        <fullName evidence="11">Fatty acyl-CoA reductase</fullName>
        <ecNumber evidence="11">1.2.1.84</ecNumber>
    </recommendedName>
</protein>
<evidence type="ECO:0000256" key="6">
    <source>
        <dbReference type="ARBA" id="ARBA00022989"/>
    </source>
</evidence>
<dbReference type="EC" id="1.2.1.84" evidence="11"/>
<evidence type="ECO:0000256" key="3">
    <source>
        <dbReference type="ARBA" id="ARBA00022516"/>
    </source>
</evidence>
<sequence>MQNFYENKSVFITGGSGFLGRVIIEQILRKADVKCIYMLIRSKRGISSTDRIKKIFSGPLFEKVRQLKPHAHTLIAPIHGDCTQPNLGISTEDRNTLTANVDVIIHCAATIRFNEPLYNALVVNVGAIKHLLEIAKLMSHLMTFVHVSTAFSNCNLPHIEEKFYPENVGISAHKTLALAEQLGPELTNNLSAHLLRDFPNTYTFTKALAEELILNEAAALPICVFRPAIITSTYAEPIPGWVDNYAGAMGSLMAVAQGMLRVLYLQSNNPALLVPVDFVQMPYWLVATPQRSRKAQKRRKVNQKFITLYQMRRTSLLGAHLLILQFTMQENIPFPTPFGIRLL</sequence>
<dbReference type="InterPro" id="IPR013120">
    <property type="entry name" value="FAR_NAD-bd"/>
</dbReference>
<keyword evidence="8 11" id="KW-0443">Lipid metabolism</keyword>
<feature type="domain" description="Thioester reductase (TE)" evidence="12">
    <location>
        <begin position="12"/>
        <end position="279"/>
    </location>
</feature>
<dbReference type="AlphaFoldDB" id="A0A811U7Y1"/>
<dbReference type="InterPro" id="IPR026055">
    <property type="entry name" value="FAR"/>
</dbReference>
<evidence type="ECO:0000256" key="5">
    <source>
        <dbReference type="ARBA" id="ARBA00022857"/>
    </source>
</evidence>
<dbReference type="Gene3D" id="3.40.50.720">
    <property type="entry name" value="NAD(P)-binding Rossmann-like Domain"/>
    <property type="match status" value="1"/>
</dbReference>
<name>A0A811U7Y1_CERCA</name>
<comment type="similarity">
    <text evidence="2 11">Belongs to the fatty acyl-CoA reductase family.</text>
</comment>
<keyword evidence="4" id="KW-0812">Transmembrane</keyword>
<evidence type="ECO:0000256" key="8">
    <source>
        <dbReference type="ARBA" id="ARBA00023098"/>
    </source>
</evidence>
<dbReference type="PANTHER" id="PTHR11011">
    <property type="entry name" value="MALE STERILITY PROTEIN 2-RELATED"/>
    <property type="match status" value="1"/>
</dbReference>
<dbReference type="OrthoDB" id="429813at2759"/>
<dbReference type="EMBL" id="CAJHJT010000001">
    <property type="protein sequence ID" value="CAD6995064.1"/>
    <property type="molecule type" value="Genomic_DNA"/>
</dbReference>
<organism evidence="13 14">
    <name type="scientific">Ceratitis capitata</name>
    <name type="common">Mediterranean fruit fly</name>
    <name type="synonym">Tephritis capitata</name>
    <dbReference type="NCBI Taxonomy" id="7213"/>
    <lineage>
        <taxon>Eukaryota</taxon>
        <taxon>Metazoa</taxon>
        <taxon>Ecdysozoa</taxon>
        <taxon>Arthropoda</taxon>
        <taxon>Hexapoda</taxon>
        <taxon>Insecta</taxon>
        <taxon>Pterygota</taxon>
        <taxon>Neoptera</taxon>
        <taxon>Endopterygota</taxon>
        <taxon>Diptera</taxon>
        <taxon>Brachycera</taxon>
        <taxon>Muscomorpha</taxon>
        <taxon>Tephritoidea</taxon>
        <taxon>Tephritidae</taxon>
        <taxon>Ceratitis</taxon>
        <taxon>Ceratitis</taxon>
    </lineage>
</organism>
<reference evidence="13" key="1">
    <citation type="submission" date="2020-11" db="EMBL/GenBank/DDBJ databases">
        <authorList>
            <person name="Whitehead M."/>
        </authorList>
    </citation>
    <scope>NUCLEOTIDE SEQUENCE</scope>
    <source>
        <strain evidence="13">EGII</strain>
    </source>
</reference>
<keyword evidence="9" id="KW-0472">Membrane</keyword>
<comment type="function">
    <text evidence="11">Catalyzes the reduction of fatty acyl-CoA to fatty alcohols.</text>
</comment>
<proteinExistence type="inferred from homology"/>
<evidence type="ECO:0000259" key="12">
    <source>
        <dbReference type="Pfam" id="PF07993"/>
    </source>
</evidence>
<dbReference type="GO" id="GO:0016020">
    <property type="term" value="C:membrane"/>
    <property type="evidence" value="ECO:0007669"/>
    <property type="project" value="UniProtKB-SubCell"/>
</dbReference>
<gene>
    <name evidence="13" type="ORF">CCAP1982_LOCUS3788</name>
</gene>
<evidence type="ECO:0000256" key="2">
    <source>
        <dbReference type="ARBA" id="ARBA00005928"/>
    </source>
</evidence>
<dbReference type="Pfam" id="PF07993">
    <property type="entry name" value="NAD_binding_4"/>
    <property type="match status" value="1"/>
</dbReference>
<evidence type="ECO:0000256" key="4">
    <source>
        <dbReference type="ARBA" id="ARBA00022692"/>
    </source>
</evidence>
<keyword evidence="3 11" id="KW-0444">Lipid biosynthesis</keyword>
<dbReference type="PANTHER" id="PTHR11011:SF60">
    <property type="entry name" value="FATTY ACYL-COA REDUCTASE-RELATED"/>
    <property type="match status" value="1"/>
</dbReference>
<comment type="subcellular location">
    <subcellularLocation>
        <location evidence="1">Membrane</location>
        <topology evidence="1">Multi-pass membrane protein</topology>
    </subcellularLocation>
</comment>
<dbReference type="GO" id="GO:0035336">
    <property type="term" value="P:long-chain fatty-acyl-CoA metabolic process"/>
    <property type="evidence" value="ECO:0007669"/>
    <property type="project" value="TreeGrafter"/>
</dbReference>
<keyword evidence="14" id="KW-1185">Reference proteome</keyword>
<dbReference type="CDD" id="cd05236">
    <property type="entry name" value="FAR-N_SDR_e"/>
    <property type="match status" value="1"/>
</dbReference>
<keyword evidence="6" id="KW-1133">Transmembrane helix</keyword>
<keyword evidence="5 11" id="KW-0521">NADP</keyword>
<dbReference type="GO" id="GO:0080019">
    <property type="term" value="F:alcohol-forming very long-chain fatty acyl-CoA reductase activity"/>
    <property type="evidence" value="ECO:0007669"/>
    <property type="project" value="InterPro"/>
</dbReference>
<keyword evidence="7 11" id="KW-0560">Oxidoreductase</keyword>
<evidence type="ECO:0000313" key="14">
    <source>
        <dbReference type="Proteomes" id="UP000606786"/>
    </source>
</evidence>
<dbReference type="Proteomes" id="UP000606786">
    <property type="component" value="Unassembled WGS sequence"/>
</dbReference>
<dbReference type="GO" id="GO:0005777">
    <property type="term" value="C:peroxisome"/>
    <property type="evidence" value="ECO:0007669"/>
    <property type="project" value="TreeGrafter"/>
</dbReference>
<evidence type="ECO:0000256" key="11">
    <source>
        <dbReference type="RuleBase" id="RU363097"/>
    </source>
</evidence>
<accession>A0A811U7Y1</accession>
<evidence type="ECO:0000313" key="13">
    <source>
        <dbReference type="EMBL" id="CAD6995064.1"/>
    </source>
</evidence>
<dbReference type="FunFam" id="3.40.50.720:FF:000143">
    <property type="entry name" value="Fatty acyl-CoA reductase"/>
    <property type="match status" value="1"/>
</dbReference>
<evidence type="ECO:0000256" key="10">
    <source>
        <dbReference type="ARBA" id="ARBA00052530"/>
    </source>
</evidence>
<comment type="catalytic activity">
    <reaction evidence="10 11">
        <text>a long-chain fatty acyl-CoA + 2 NADPH + 2 H(+) = a long-chain primary fatty alcohol + 2 NADP(+) + CoA</text>
        <dbReference type="Rhea" id="RHEA:52716"/>
        <dbReference type="ChEBI" id="CHEBI:15378"/>
        <dbReference type="ChEBI" id="CHEBI:57287"/>
        <dbReference type="ChEBI" id="CHEBI:57783"/>
        <dbReference type="ChEBI" id="CHEBI:58349"/>
        <dbReference type="ChEBI" id="CHEBI:77396"/>
        <dbReference type="ChEBI" id="CHEBI:83139"/>
        <dbReference type="EC" id="1.2.1.84"/>
    </reaction>
</comment>
<evidence type="ECO:0000256" key="9">
    <source>
        <dbReference type="ARBA" id="ARBA00023136"/>
    </source>
</evidence>